<evidence type="ECO:0000256" key="1">
    <source>
        <dbReference type="ARBA" id="ARBA00023157"/>
    </source>
</evidence>
<evidence type="ECO:0000313" key="6">
    <source>
        <dbReference type="Proteomes" id="UP000801492"/>
    </source>
</evidence>
<dbReference type="PANTHER" id="PTHR24260:SF136">
    <property type="entry name" value="GH08193P-RELATED"/>
    <property type="match status" value="1"/>
</dbReference>
<dbReference type="InterPro" id="IPR001254">
    <property type="entry name" value="Trypsin_dom"/>
</dbReference>
<keyword evidence="2" id="KW-0378">Hydrolase</keyword>
<gene>
    <name evidence="5" type="ORF">ILUMI_08032</name>
</gene>
<name>A0A8K0D8B8_IGNLU</name>
<organism evidence="5 6">
    <name type="scientific">Ignelater luminosus</name>
    <name type="common">Cucubano</name>
    <name type="synonym">Pyrophorus luminosus</name>
    <dbReference type="NCBI Taxonomy" id="2038154"/>
    <lineage>
        <taxon>Eukaryota</taxon>
        <taxon>Metazoa</taxon>
        <taxon>Ecdysozoa</taxon>
        <taxon>Arthropoda</taxon>
        <taxon>Hexapoda</taxon>
        <taxon>Insecta</taxon>
        <taxon>Pterygota</taxon>
        <taxon>Neoptera</taxon>
        <taxon>Endopterygota</taxon>
        <taxon>Coleoptera</taxon>
        <taxon>Polyphaga</taxon>
        <taxon>Elateriformia</taxon>
        <taxon>Elateroidea</taxon>
        <taxon>Elateridae</taxon>
        <taxon>Agrypninae</taxon>
        <taxon>Pyrophorini</taxon>
        <taxon>Ignelater</taxon>
    </lineage>
</organism>
<keyword evidence="1" id="KW-1015">Disulfide bond</keyword>
<dbReference type="FunFam" id="2.40.10.10:FF:000068">
    <property type="entry name" value="transmembrane protease serine 2"/>
    <property type="match status" value="1"/>
</dbReference>
<dbReference type="PROSITE" id="PS00135">
    <property type="entry name" value="TRYPSIN_SER"/>
    <property type="match status" value="1"/>
</dbReference>
<dbReference type="InterPro" id="IPR001314">
    <property type="entry name" value="Peptidase_S1A"/>
</dbReference>
<evidence type="ECO:0000313" key="5">
    <source>
        <dbReference type="EMBL" id="KAF2898162.1"/>
    </source>
</evidence>
<dbReference type="Gene3D" id="2.40.10.10">
    <property type="entry name" value="Trypsin-like serine proteases"/>
    <property type="match status" value="1"/>
</dbReference>
<dbReference type="OrthoDB" id="5565075at2759"/>
<dbReference type="PRINTS" id="PR00722">
    <property type="entry name" value="CHYMOTRYPSIN"/>
</dbReference>
<dbReference type="PROSITE" id="PS00134">
    <property type="entry name" value="TRYPSIN_HIS"/>
    <property type="match status" value="1"/>
</dbReference>
<dbReference type="CDD" id="cd00190">
    <property type="entry name" value="Tryp_SPc"/>
    <property type="match status" value="1"/>
</dbReference>
<protein>
    <recommendedName>
        <fullName evidence="4">Peptidase S1 domain-containing protein</fullName>
    </recommendedName>
</protein>
<dbReference type="InterPro" id="IPR009003">
    <property type="entry name" value="Peptidase_S1_PA"/>
</dbReference>
<dbReference type="InterPro" id="IPR051333">
    <property type="entry name" value="CLIP_Serine_Protease"/>
</dbReference>
<feature type="domain" description="Peptidase S1" evidence="4">
    <location>
        <begin position="57"/>
        <end position="306"/>
    </location>
</feature>
<keyword evidence="2" id="KW-0720">Serine protease</keyword>
<dbReference type="InterPro" id="IPR018114">
    <property type="entry name" value="TRYPSIN_HIS"/>
</dbReference>
<accession>A0A8K0D8B8</accession>
<evidence type="ECO:0000256" key="2">
    <source>
        <dbReference type="RuleBase" id="RU363034"/>
    </source>
</evidence>
<dbReference type="AlphaFoldDB" id="A0A8K0D8B8"/>
<proteinExistence type="predicted"/>
<keyword evidence="6" id="KW-1185">Reference proteome</keyword>
<dbReference type="Pfam" id="PF00089">
    <property type="entry name" value="Trypsin"/>
    <property type="match status" value="1"/>
</dbReference>
<reference evidence="5" key="1">
    <citation type="submission" date="2019-08" db="EMBL/GenBank/DDBJ databases">
        <title>The genome of the North American firefly Photinus pyralis.</title>
        <authorList>
            <consortium name="Photinus pyralis genome working group"/>
            <person name="Fallon T.R."/>
            <person name="Sander Lower S.E."/>
            <person name="Weng J.-K."/>
        </authorList>
    </citation>
    <scope>NUCLEOTIDE SEQUENCE</scope>
    <source>
        <strain evidence="5">TRF0915ILg1</strain>
        <tissue evidence="5">Whole body</tissue>
    </source>
</reference>
<dbReference type="SMART" id="SM00020">
    <property type="entry name" value="Tryp_SPc"/>
    <property type="match status" value="1"/>
</dbReference>
<dbReference type="InterPro" id="IPR043504">
    <property type="entry name" value="Peptidase_S1_PA_chymotrypsin"/>
</dbReference>
<dbReference type="GO" id="GO:0004252">
    <property type="term" value="F:serine-type endopeptidase activity"/>
    <property type="evidence" value="ECO:0007669"/>
    <property type="project" value="InterPro"/>
</dbReference>
<dbReference type="Proteomes" id="UP000801492">
    <property type="component" value="Unassembled WGS sequence"/>
</dbReference>
<keyword evidence="2" id="KW-0645">Protease</keyword>
<evidence type="ECO:0000256" key="3">
    <source>
        <dbReference type="SAM" id="SignalP"/>
    </source>
</evidence>
<dbReference type="SUPFAM" id="SSF50494">
    <property type="entry name" value="Trypsin-like serine proteases"/>
    <property type="match status" value="1"/>
</dbReference>
<dbReference type="InterPro" id="IPR033116">
    <property type="entry name" value="TRYPSIN_SER"/>
</dbReference>
<dbReference type="EMBL" id="VTPC01003677">
    <property type="protein sequence ID" value="KAF2898162.1"/>
    <property type="molecule type" value="Genomic_DNA"/>
</dbReference>
<evidence type="ECO:0000259" key="4">
    <source>
        <dbReference type="PROSITE" id="PS50240"/>
    </source>
</evidence>
<dbReference type="PANTHER" id="PTHR24260">
    <property type="match status" value="1"/>
</dbReference>
<dbReference type="GO" id="GO:0006508">
    <property type="term" value="P:proteolysis"/>
    <property type="evidence" value="ECO:0007669"/>
    <property type="project" value="UniProtKB-KW"/>
</dbReference>
<feature type="chain" id="PRO_5035470802" description="Peptidase S1 domain-containing protein" evidence="3">
    <location>
        <begin position="21"/>
        <end position="328"/>
    </location>
</feature>
<dbReference type="PROSITE" id="PS50240">
    <property type="entry name" value="TRYPSIN_DOM"/>
    <property type="match status" value="1"/>
</dbReference>
<sequence>MTMKFYFLIIIWFIFTETLCLQRYETRHHHHHQYLHTAENRLFALNSHEDNTTSGRVKGGIPARRNQFPFYVLIQQKNAPMRLVCSGSILSSRWILTAAHCFYFTETKRIPPSRLQVKAGALRLAESRPYYLDVQTNDVMQLVQHPQYYHRAKPFRLYNDIGLIQLRGYLNLNNNAVKPIQLPYKNQKISGDLIVAGFAGYGFRPVWPQLYFIETSMISRAECEHNISRSLIPRDMLDKVLCTMPAFGQSACKGDSGGPVIYNEDTEYVIGVVSFMATQSCDNDYSNPHMHSNVRQHLDFIYSHVGDLERNFVWHNQAPKSSYVSDIC</sequence>
<keyword evidence="3" id="KW-0732">Signal</keyword>
<feature type="signal peptide" evidence="3">
    <location>
        <begin position="1"/>
        <end position="20"/>
    </location>
</feature>
<comment type="caution">
    <text evidence="5">The sequence shown here is derived from an EMBL/GenBank/DDBJ whole genome shotgun (WGS) entry which is preliminary data.</text>
</comment>